<dbReference type="PROSITE" id="PS00409">
    <property type="entry name" value="PROKAR_NTER_METHYL"/>
    <property type="match status" value="1"/>
</dbReference>
<dbReference type="EMBL" id="JBHSCX010000006">
    <property type="protein sequence ID" value="MFC4362474.1"/>
    <property type="molecule type" value="Genomic_DNA"/>
</dbReference>
<protein>
    <submittedName>
        <fullName evidence="2">Prepilin-type N-terminal cleavage/methylation domain-containing protein</fullName>
    </submittedName>
</protein>
<dbReference type="NCBIfam" id="TIGR02532">
    <property type="entry name" value="IV_pilin_GFxxxE"/>
    <property type="match status" value="1"/>
</dbReference>
<accession>A0ABV8V4S0</accession>
<evidence type="ECO:0000256" key="1">
    <source>
        <dbReference type="SAM" id="Phobius"/>
    </source>
</evidence>
<keyword evidence="1" id="KW-0472">Membrane</keyword>
<dbReference type="InterPro" id="IPR045584">
    <property type="entry name" value="Pilin-like"/>
</dbReference>
<feature type="transmembrane region" description="Helical" evidence="1">
    <location>
        <begin position="12"/>
        <end position="33"/>
    </location>
</feature>
<gene>
    <name evidence="2" type="ORF">ACFOX3_09175</name>
</gene>
<keyword evidence="3" id="KW-1185">Reference proteome</keyword>
<dbReference type="SUPFAM" id="SSF54523">
    <property type="entry name" value="Pili subunits"/>
    <property type="match status" value="1"/>
</dbReference>
<comment type="caution">
    <text evidence="2">The sequence shown here is derived from an EMBL/GenBank/DDBJ whole genome shotgun (WGS) entry which is preliminary data.</text>
</comment>
<organism evidence="2 3">
    <name type="scientific">Simiduia curdlanivorans</name>
    <dbReference type="NCBI Taxonomy" id="1492769"/>
    <lineage>
        <taxon>Bacteria</taxon>
        <taxon>Pseudomonadati</taxon>
        <taxon>Pseudomonadota</taxon>
        <taxon>Gammaproteobacteria</taxon>
        <taxon>Cellvibrionales</taxon>
        <taxon>Cellvibrionaceae</taxon>
        <taxon>Simiduia</taxon>
    </lineage>
</organism>
<keyword evidence="1" id="KW-0812">Transmembrane</keyword>
<sequence>MTSNLHATPEKGFTLVELVAVIVILGVLAAIAIPRFIDFADEAQSASINAIAGSYKAGVDQVRAYWLAKGSPGPSLNLIKLPLAQAGGDLSVNVFGWPADTRGVSLTLNSTNDCLDVWRAVLEIGAPSVAATAAADFTALYLGGNSCRYTYSANTAKSIQFDSNTGQVTVNF</sequence>
<reference evidence="3" key="1">
    <citation type="journal article" date="2019" name="Int. J. Syst. Evol. Microbiol.">
        <title>The Global Catalogue of Microorganisms (GCM) 10K type strain sequencing project: providing services to taxonomists for standard genome sequencing and annotation.</title>
        <authorList>
            <consortium name="The Broad Institute Genomics Platform"/>
            <consortium name="The Broad Institute Genome Sequencing Center for Infectious Disease"/>
            <person name="Wu L."/>
            <person name="Ma J."/>
        </authorList>
    </citation>
    <scope>NUCLEOTIDE SEQUENCE [LARGE SCALE GENOMIC DNA]</scope>
    <source>
        <strain evidence="3">CECT 8570</strain>
    </source>
</reference>
<proteinExistence type="predicted"/>
<dbReference type="Pfam" id="PF07963">
    <property type="entry name" value="N_methyl"/>
    <property type="match status" value="1"/>
</dbReference>
<dbReference type="Proteomes" id="UP001595840">
    <property type="component" value="Unassembled WGS sequence"/>
</dbReference>
<evidence type="ECO:0000313" key="2">
    <source>
        <dbReference type="EMBL" id="MFC4362474.1"/>
    </source>
</evidence>
<name>A0ABV8V4S0_9GAMM</name>
<keyword evidence="1" id="KW-1133">Transmembrane helix</keyword>
<evidence type="ECO:0000313" key="3">
    <source>
        <dbReference type="Proteomes" id="UP001595840"/>
    </source>
</evidence>
<dbReference type="InterPro" id="IPR012902">
    <property type="entry name" value="N_methyl_site"/>
</dbReference>
<dbReference type="RefSeq" id="WP_290260484.1">
    <property type="nucleotide sequence ID" value="NZ_JAUFQG010000004.1"/>
</dbReference>
<dbReference type="Gene3D" id="3.30.700.10">
    <property type="entry name" value="Glycoprotein, Type 4 Pilin"/>
    <property type="match status" value="1"/>
</dbReference>